<name>A0A8D8SVE7_9HEMI</name>
<feature type="compositionally biased region" description="Polar residues" evidence="1">
    <location>
        <begin position="29"/>
        <end position="64"/>
    </location>
</feature>
<evidence type="ECO:0000256" key="1">
    <source>
        <dbReference type="SAM" id="MobiDB-lite"/>
    </source>
</evidence>
<accession>A0A8D8SVE7</accession>
<reference evidence="2" key="1">
    <citation type="submission" date="2021-05" db="EMBL/GenBank/DDBJ databases">
        <authorList>
            <person name="Alioto T."/>
            <person name="Alioto T."/>
            <person name="Gomez Garrido J."/>
        </authorList>
    </citation>
    <scope>NUCLEOTIDE SEQUENCE</scope>
</reference>
<feature type="region of interest" description="Disordered" evidence="1">
    <location>
        <begin position="138"/>
        <end position="165"/>
    </location>
</feature>
<organism evidence="2">
    <name type="scientific">Cacopsylla melanoneura</name>
    <dbReference type="NCBI Taxonomy" id="428564"/>
    <lineage>
        <taxon>Eukaryota</taxon>
        <taxon>Metazoa</taxon>
        <taxon>Ecdysozoa</taxon>
        <taxon>Arthropoda</taxon>
        <taxon>Hexapoda</taxon>
        <taxon>Insecta</taxon>
        <taxon>Pterygota</taxon>
        <taxon>Neoptera</taxon>
        <taxon>Paraneoptera</taxon>
        <taxon>Hemiptera</taxon>
        <taxon>Sternorrhyncha</taxon>
        <taxon>Psylloidea</taxon>
        <taxon>Psyllidae</taxon>
        <taxon>Psyllinae</taxon>
        <taxon>Cacopsylla</taxon>
    </lineage>
</organism>
<proteinExistence type="predicted"/>
<dbReference type="EMBL" id="HBUF01232473">
    <property type="protein sequence ID" value="CAG6673931.1"/>
    <property type="molecule type" value="Transcribed_RNA"/>
</dbReference>
<feature type="region of interest" description="Disordered" evidence="1">
    <location>
        <begin position="29"/>
        <end position="67"/>
    </location>
</feature>
<evidence type="ECO:0000313" key="2">
    <source>
        <dbReference type="EMBL" id="CAG6673931.1"/>
    </source>
</evidence>
<dbReference type="AlphaFoldDB" id="A0A8D8SVE7"/>
<sequence length="221" mass="24457">MLLASQESIQTPSQGVQKHLHHNTVSKNIPFTGCQKTSPSQWGVQKQSQHNRASKNSHITNIPTTRCPKISPLQQEVQKRSQPHHNRVSKNNVPITTGCPITSPITTGCPITSPSLHRVSKNIPITTGCPKKVTSLSQDVQKSPSQGVQKLSQAPSQGVHKNRPPLHTLCDREDLLTVSIYQLFQRYLPLSPIHIFVGTIQSPSELITQTGRLIVLIFIRT</sequence>
<protein>
    <submittedName>
        <fullName evidence="2">Uncharacterized protein</fullName>
    </submittedName>
</protein>
<feature type="compositionally biased region" description="Polar residues" evidence="1">
    <location>
        <begin position="138"/>
        <end position="156"/>
    </location>
</feature>